<dbReference type="InterPro" id="IPR046522">
    <property type="entry name" value="DUF6699"/>
</dbReference>
<proteinExistence type="predicted"/>
<dbReference type="Pfam" id="PF20415">
    <property type="entry name" value="DUF6699"/>
    <property type="match status" value="1"/>
</dbReference>
<organism evidence="2 3">
    <name type="scientific">Sphagnurus paluster</name>
    <dbReference type="NCBI Taxonomy" id="117069"/>
    <lineage>
        <taxon>Eukaryota</taxon>
        <taxon>Fungi</taxon>
        <taxon>Dikarya</taxon>
        <taxon>Basidiomycota</taxon>
        <taxon>Agaricomycotina</taxon>
        <taxon>Agaricomycetes</taxon>
        <taxon>Agaricomycetidae</taxon>
        <taxon>Agaricales</taxon>
        <taxon>Tricholomatineae</taxon>
        <taxon>Lyophyllaceae</taxon>
        <taxon>Sphagnurus</taxon>
    </lineage>
</organism>
<reference evidence="2" key="1">
    <citation type="submission" date="2021-02" db="EMBL/GenBank/DDBJ databases">
        <authorList>
            <person name="Nieuwenhuis M."/>
            <person name="Van De Peppel L.J.J."/>
        </authorList>
    </citation>
    <scope>NUCLEOTIDE SEQUENCE</scope>
    <source>
        <strain evidence="2">D49</strain>
    </source>
</reference>
<accession>A0A9P7FYQ9</accession>
<feature type="domain" description="DUF6699" evidence="1">
    <location>
        <begin position="25"/>
        <end position="166"/>
    </location>
</feature>
<keyword evidence="3" id="KW-1185">Reference proteome</keyword>
<gene>
    <name evidence="2" type="ORF">H0H81_003643</name>
</gene>
<dbReference type="Proteomes" id="UP000717328">
    <property type="component" value="Unassembled WGS sequence"/>
</dbReference>
<name>A0A9P7FYQ9_9AGAR</name>
<reference evidence="2" key="2">
    <citation type="submission" date="2021-10" db="EMBL/GenBank/DDBJ databases">
        <title>Phylogenomics reveals ancestral predisposition of the termite-cultivated fungus Termitomyces towards a domesticated lifestyle.</title>
        <authorList>
            <person name="Auxier B."/>
            <person name="Grum-Grzhimaylo A."/>
            <person name="Cardenas M.E."/>
            <person name="Lodge J.D."/>
            <person name="Laessoe T."/>
            <person name="Pedersen O."/>
            <person name="Smith M.E."/>
            <person name="Kuyper T.W."/>
            <person name="Franco-Molano E.A."/>
            <person name="Baroni T.J."/>
            <person name="Aanen D.K."/>
        </authorList>
    </citation>
    <scope>NUCLEOTIDE SEQUENCE</scope>
    <source>
        <strain evidence="2">D49</strain>
    </source>
</reference>
<dbReference type="AlphaFoldDB" id="A0A9P7FYQ9"/>
<evidence type="ECO:0000313" key="3">
    <source>
        <dbReference type="Proteomes" id="UP000717328"/>
    </source>
</evidence>
<protein>
    <recommendedName>
        <fullName evidence="1">DUF6699 domain-containing protein</fullName>
    </recommendedName>
</protein>
<dbReference type="EMBL" id="JABCKI010005811">
    <property type="protein sequence ID" value="KAG5637675.1"/>
    <property type="molecule type" value="Genomic_DNA"/>
</dbReference>
<dbReference type="OrthoDB" id="3144234at2759"/>
<evidence type="ECO:0000259" key="1">
    <source>
        <dbReference type="Pfam" id="PF20415"/>
    </source>
</evidence>
<sequence length="187" mass="20349">MTQLTLHPLLAYSQHELVPGLCTALMWDMRDPPTAARPTSAPHLTLSAHELAEPATAPPMPSLRIMCGVFPQSPDPASGTDWTMEVRATSSSAGLTLGDVLGAVYEGLAVPLVHAEWDALCEKQQKRIGEVFDRRWREAADPAGVRARGVIRADCLLFHTLFGGLAMSFETSRSCVLIVRRPPPVRN</sequence>
<evidence type="ECO:0000313" key="2">
    <source>
        <dbReference type="EMBL" id="KAG5637675.1"/>
    </source>
</evidence>
<comment type="caution">
    <text evidence="2">The sequence shown here is derived from an EMBL/GenBank/DDBJ whole genome shotgun (WGS) entry which is preliminary data.</text>
</comment>